<feature type="transmembrane region" description="Helical" evidence="1">
    <location>
        <begin position="28"/>
        <end position="53"/>
    </location>
</feature>
<keyword evidence="1" id="KW-0472">Membrane</keyword>
<sequence length="483" mass="53036">MPSVGRGWQVELSTGWLEWLVLGAGRELMLFASVGILLIGLDDLLLDALWLATRGQRRGETARAPPIEGRIAIFVPAWDEAAALPAMLCRTLAAWDGEDFRLYVGCYPNDTATIYAVSQLVARDARLRLVIGESEGPTTKGDNLNRLWAALCADERVEARRFAAIVLHDAEDHVHRHELALYRQHLAHNAMVQIPVVPIIDRRARWIGGHYADEFAEAHGKDMPVRSRLGLPLPSAGVGCALTRSALALLAMERGGCPFSSDSLTEDYEIGMVIGAYGLGARFVDAADPAGDRIVSRGAFPGRIDAAVRQKSRWIAGIAMAGWDHLGWPGCRLGHKQRSTGRDLLARWMLWRDRRAPLAALILLAAYAGLILVAAGVAGQLLLGWNAIEPGPTLQWLLVVNALLLGWRMALRIHFTARLHGWREASFAVPRAFVANIIAMLAARRSVLLYWRILRSGEVVWDKTDHSETGLAVADAPVRVAMR</sequence>
<evidence type="ECO:0000256" key="1">
    <source>
        <dbReference type="SAM" id="Phobius"/>
    </source>
</evidence>
<dbReference type="InterPro" id="IPR001173">
    <property type="entry name" value="Glyco_trans_2-like"/>
</dbReference>
<dbReference type="STRING" id="317655.Sala_0601"/>
<organism evidence="3 4">
    <name type="scientific">Sphingopyxis alaskensis (strain DSM 13593 / LMG 18877 / RB2256)</name>
    <name type="common">Sphingomonas alaskensis</name>
    <dbReference type="NCBI Taxonomy" id="317655"/>
    <lineage>
        <taxon>Bacteria</taxon>
        <taxon>Pseudomonadati</taxon>
        <taxon>Pseudomonadota</taxon>
        <taxon>Alphaproteobacteria</taxon>
        <taxon>Sphingomonadales</taxon>
        <taxon>Sphingomonadaceae</taxon>
        <taxon>Sphingopyxis</taxon>
    </lineage>
</organism>
<keyword evidence="1" id="KW-0812">Transmembrane</keyword>
<dbReference type="Proteomes" id="UP000006578">
    <property type="component" value="Chromosome"/>
</dbReference>
<dbReference type="HOGENOM" id="CLU_019733_2_0_5"/>
<proteinExistence type="predicted"/>
<protein>
    <submittedName>
        <fullName evidence="3">Bacteriophage N4 adsorption protein B</fullName>
    </submittedName>
</protein>
<dbReference type="NCBIfam" id="NF011307">
    <property type="entry name" value="PRK14716.1-5"/>
    <property type="match status" value="1"/>
</dbReference>
<dbReference type="InterPro" id="IPR029044">
    <property type="entry name" value="Nucleotide-diphossugar_trans"/>
</dbReference>
<dbReference type="KEGG" id="sal:Sala_0601"/>
<dbReference type="Pfam" id="PF13632">
    <property type="entry name" value="Glyco_trans_2_3"/>
    <property type="match status" value="1"/>
</dbReference>
<dbReference type="SUPFAM" id="SSF53448">
    <property type="entry name" value="Nucleotide-diphospho-sugar transferases"/>
    <property type="match status" value="1"/>
</dbReference>
<keyword evidence="4" id="KW-1185">Reference proteome</keyword>
<dbReference type="Gene3D" id="3.90.550.10">
    <property type="entry name" value="Spore Coat Polysaccharide Biosynthesis Protein SpsA, Chain A"/>
    <property type="match status" value="1"/>
</dbReference>
<feature type="transmembrane region" description="Helical" evidence="1">
    <location>
        <begin position="358"/>
        <end position="382"/>
    </location>
</feature>
<name>Q1GVK0_SPHAL</name>
<dbReference type="eggNOG" id="COG1215">
    <property type="taxonomic scope" value="Bacteria"/>
</dbReference>
<reference evidence="3 4" key="1">
    <citation type="journal article" date="2009" name="Proc. Natl. Acad. Sci. U.S.A.">
        <title>The genomic basis of trophic strategy in marine bacteria.</title>
        <authorList>
            <person name="Lauro F.M."/>
            <person name="McDougald D."/>
            <person name="Thomas T."/>
            <person name="Williams T.J."/>
            <person name="Egan S."/>
            <person name="Rice S."/>
            <person name="DeMaere M.Z."/>
            <person name="Ting L."/>
            <person name="Ertan H."/>
            <person name="Johnson J."/>
            <person name="Ferriera S."/>
            <person name="Lapidus A."/>
            <person name="Anderson I."/>
            <person name="Kyrpides N."/>
            <person name="Munk A.C."/>
            <person name="Detter C."/>
            <person name="Han C.S."/>
            <person name="Brown M.V."/>
            <person name="Robb F.T."/>
            <person name="Kjelleberg S."/>
            <person name="Cavicchioli R."/>
        </authorList>
    </citation>
    <scope>NUCLEOTIDE SEQUENCE [LARGE SCALE GENOMIC DNA]</scope>
    <source>
        <strain evidence="4">DSM 13593 / LMG 18877 / RB2256</strain>
    </source>
</reference>
<accession>Q1GVK0</accession>
<dbReference type="CAZy" id="GT2">
    <property type="family name" value="Glycosyltransferase Family 2"/>
</dbReference>
<evidence type="ECO:0000259" key="2">
    <source>
        <dbReference type="Pfam" id="PF13632"/>
    </source>
</evidence>
<keyword evidence="1" id="KW-1133">Transmembrane helix</keyword>
<dbReference type="RefSeq" id="WP_011540912.1">
    <property type="nucleotide sequence ID" value="NC_008048.1"/>
</dbReference>
<evidence type="ECO:0000313" key="3">
    <source>
        <dbReference type="EMBL" id="ABF52322.1"/>
    </source>
</evidence>
<evidence type="ECO:0000313" key="4">
    <source>
        <dbReference type="Proteomes" id="UP000006578"/>
    </source>
</evidence>
<dbReference type="EMBL" id="CP000356">
    <property type="protein sequence ID" value="ABF52322.1"/>
    <property type="molecule type" value="Genomic_DNA"/>
</dbReference>
<feature type="transmembrane region" description="Helical" evidence="1">
    <location>
        <begin position="432"/>
        <end position="453"/>
    </location>
</feature>
<feature type="domain" description="Glycosyltransferase 2-like" evidence="2">
    <location>
        <begin position="165"/>
        <end position="377"/>
    </location>
</feature>
<gene>
    <name evidence="3" type="ordered locus">Sala_0601</name>
</gene>
<dbReference type="AlphaFoldDB" id="Q1GVK0"/>
<feature type="transmembrane region" description="Helical" evidence="1">
    <location>
        <begin position="394"/>
        <end position="411"/>
    </location>
</feature>